<evidence type="ECO:0000313" key="6">
    <source>
        <dbReference type="Proteomes" id="UP000735302"/>
    </source>
</evidence>
<proteinExistence type="predicted"/>
<keyword evidence="6" id="KW-1185">Reference proteome</keyword>
<keyword evidence="1" id="KW-1015">Disulfide bond</keyword>
<keyword evidence="3" id="KW-0812">Transmembrane</keyword>
<dbReference type="AlphaFoldDB" id="A0AAV4CN83"/>
<evidence type="ECO:0000313" key="5">
    <source>
        <dbReference type="EMBL" id="GFO33144.1"/>
    </source>
</evidence>
<dbReference type="Proteomes" id="UP000735302">
    <property type="component" value="Unassembled WGS sequence"/>
</dbReference>
<dbReference type="EMBL" id="BLXT01006765">
    <property type="protein sequence ID" value="GFO33144.1"/>
    <property type="molecule type" value="Genomic_DNA"/>
</dbReference>
<dbReference type="InterPro" id="IPR036024">
    <property type="entry name" value="Somatomedin_B-like_dom_sf"/>
</dbReference>
<dbReference type="PROSITE" id="PS50958">
    <property type="entry name" value="SMB_2"/>
    <property type="match status" value="1"/>
</dbReference>
<accession>A0AAV4CN83</accession>
<feature type="region of interest" description="Disordered" evidence="2">
    <location>
        <begin position="219"/>
        <end position="244"/>
    </location>
</feature>
<evidence type="ECO:0000256" key="1">
    <source>
        <dbReference type="ARBA" id="ARBA00023157"/>
    </source>
</evidence>
<reference evidence="5 6" key="1">
    <citation type="journal article" date="2021" name="Elife">
        <title>Chloroplast acquisition without the gene transfer in kleptoplastic sea slugs, Plakobranchus ocellatus.</title>
        <authorList>
            <person name="Maeda T."/>
            <person name="Takahashi S."/>
            <person name="Yoshida T."/>
            <person name="Shimamura S."/>
            <person name="Takaki Y."/>
            <person name="Nagai Y."/>
            <person name="Toyoda A."/>
            <person name="Suzuki Y."/>
            <person name="Arimoto A."/>
            <person name="Ishii H."/>
            <person name="Satoh N."/>
            <person name="Nishiyama T."/>
            <person name="Hasebe M."/>
            <person name="Maruyama T."/>
            <person name="Minagawa J."/>
            <person name="Obokata J."/>
            <person name="Shigenobu S."/>
        </authorList>
    </citation>
    <scope>NUCLEOTIDE SEQUENCE [LARGE SCALE GENOMIC DNA]</scope>
</reference>
<keyword evidence="3" id="KW-1133">Transmembrane helix</keyword>
<evidence type="ECO:0000256" key="2">
    <source>
        <dbReference type="SAM" id="MobiDB-lite"/>
    </source>
</evidence>
<protein>
    <recommendedName>
        <fullName evidence="4">SMB domain-containing protein</fullName>
    </recommendedName>
</protein>
<dbReference type="InterPro" id="IPR001212">
    <property type="entry name" value="Somatomedin_B_dom"/>
</dbReference>
<keyword evidence="3" id="KW-0472">Membrane</keyword>
<name>A0AAV4CN83_9GAST</name>
<feature type="domain" description="SMB" evidence="4">
    <location>
        <begin position="268"/>
        <end position="308"/>
    </location>
</feature>
<comment type="caution">
    <text evidence="5">The sequence shown here is derived from an EMBL/GenBank/DDBJ whole genome shotgun (WGS) entry which is preliminary data.</text>
</comment>
<organism evidence="5 6">
    <name type="scientific">Plakobranchus ocellatus</name>
    <dbReference type="NCBI Taxonomy" id="259542"/>
    <lineage>
        <taxon>Eukaryota</taxon>
        <taxon>Metazoa</taxon>
        <taxon>Spiralia</taxon>
        <taxon>Lophotrochozoa</taxon>
        <taxon>Mollusca</taxon>
        <taxon>Gastropoda</taxon>
        <taxon>Heterobranchia</taxon>
        <taxon>Euthyneura</taxon>
        <taxon>Panpulmonata</taxon>
        <taxon>Sacoglossa</taxon>
        <taxon>Placobranchoidea</taxon>
        <taxon>Plakobranchidae</taxon>
        <taxon>Plakobranchus</taxon>
    </lineage>
</organism>
<feature type="transmembrane region" description="Helical" evidence="3">
    <location>
        <begin position="12"/>
        <end position="32"/>
    </location>
</feature>
<evidence type="ECO:0000256" key="3">
    <source>
        <dbReference type="SAM" id="Phobius"/>
    </source>
</evidence>
<dbReference type="SUPFAM" id="SSF90188">
    <property type="entry name" value="Somatomedin B domain"/>
    <property type="match status" value="1"/>
</dbReference>
<gene>
    <name evidence="5" type="ORF">PoB_005964900</name>
</gene>
<sequence>MGHLMHQDASDYVTMVLITLALLLCPGTGLLLNDSSRMPVRSNGSDTFVLASKSLDIDSNLTELENYPYSKVNKTSLDDQDMCSSRVKLRISTETGSLSILVTNEEESMNQSRSTPDMIQRQDFLTDEHGFDFHNGNWIQEPRLTNLLVNNCSINNSRVVSVIRSPNQISEKYVEESNYILWPSKWPYSNLVKHFPNMTTDKSLIPPYSKTKINNAFKIKGNDKNETDDDSSELSTSIKEHSNGNSELDYGAELPLLDGIIDDADAALTFTCKDRCGKKISFPCSCSATCVIYGTCCDNLTQDCPHVWYEGKTRFSHISRAGLICDEDFLYKVVTCPKAVKENVEWSESVTSNTNKPLGGKESEIITTKKWFPFGVQTSPGTGDVTGSNSPTSSAIDGGPQETTIERLNRALSHAPITDSDTGLTFLNKAIYDCHNMSETTALRWSLVLDYAFVNPTKLEDFDHTITLSKYQPDFDKRMFMAHQCLKNVIEICNHTENVQGPDIMYPKYCPKSIAFISTGDLLYRNIFCAYCNEGRHDKYALVSSHNIQFKGPDFHVLMSMSDSKTFSFKLSKPAYFAAGGIKLAWSLVTCSVPDQDISPGGTTDPAVWEAEKRSVCSVRCEDPSFTVRSDGLCKAEHHALLAVADDGLSPLCPSSVEGLARFLSCGLESEVESLRNADFSAPSASVMFDATYNRILYVVKLYMALPQTSNEVLSNSREDLFKSIHHIALLTRSFKDYRLSQMLCSQTKDVTEKSDLKVIHTRTVADVSLLYVDQDFSEGMEKLRGQILDNQTTTTVCFDNLNSYYEADPNLLICMDDPVYERDATLIRKFRNSSCFAHLENLESAESNGAIGHNESHSVLLLWVLCLNVLLVSTVENSPNVC</sequence>
<evidence type="ECO:0000259" key="4">
    <source>
        <dbReference type="PROSITE" id="PS50958"/>
    </source>
</evidence>